<dbReference type="Gene3D" id="3.10.290.30">
    <property type="entry name" value="MM3350-like"/>
    <property type="match status" value="1"/>
</dbReference>
<dbReference type="AlphaFoldDB" id="L7L4Q0"/>
<proteinExistence type="predicted"/>
<protein>
    <recommendedName>
        <fullName evidence="1">Plasmid pRiA4b Orf3-like domain-containing protein</fullName>
    </recommendedName>
</protein>
<evidence type="ECO:0000313" key="2">
    <source>
        <dbReference type="EMBL" id="GAC55924.1"/>
    </source>
</evidence>
<dbReference type="eggNOG" id="COG3012">
    <property type="taxonomic scope" value="Bacteria"/>
</dbReference>
<dbReference type="EMBL" id="BANT01000002">
    <property type="protein sequence ID" value="GAC55924.1"/>
    <property type="molecule type" value="Genomic_DNA"/>
</dbReference>
<dbReference type="PANTHER" id="PTHR41878:SF1">
    <property type="entry name" value="TNPR PROTEIN"/>
    <property type="match status" value="1"/>
</dbReference>
<sequence length="460" mass="49333">MASSLITLHVELEEAEPPITRDLQVDGELSLAQLHTALQIVFDWREEQPHLFGNGHGRLEPEDQMPVAAALADGPLWYDYDPHDRWGHRLTGSAPTAALGSPRPVSVLGGTGRGPIEGSGGPRGYAEKLAVLADPEHPDHAVVADWVRAVTGPWFTPDPDLFDAGAAQAELDLAFGFRADERDPHDLSGLVLADDLRGPGDLAPEALLADFAANLPAGARSEFRRYVYRTGLLEPVQVSAQVRAQLTAPFGWFLEAVGTDGLPLTANGRLPSAVVDDAVAVLDWDRPRPQQTPREPAAAAIPTLHRAATRLGLVRPLHGRLVRTGHGERAAGSPTQLWAALTTRILTGLTPGAQVAATALLLTCADRPPIHRYDDQSWRDIAFALGVCGWRPRDRSADFDRDTVHGIVAPIHDVLDSLGSPGGTAGCPLRSEPDPHLSDFARAVLHGPAAIRSALTTRHR</sequence>
<accession>L7L4Q0</accession>
<dbReference type="RefSeq" id="WP_005935168.1">
    <property type="nucleotide sequence ID" value="NZ_ATVK01000040.1"/>
</dbReference>
<dbReference type="Pfam" id="PF07929">
    <property type="entry name" value="PRiA4_ORF3"/>
    <property type="match status" value="1"/>
</dbReference>
<dbReference type="PANTHER" id="PTHR41878">
    <property type="entry name" value="LEXA REPRESSOR-RELATED"/>
    <property type="match status" value="1"/>
</dbReference>
<dbReference type="OrthoDB" id="9816539at2"/>
<feature type="domain" description="Plasmid pRiA4b Orf3-like" evidence="1">
    <location>
        <begin position="6"/>
        <end position="163"/>
    </location>
</feature>
<keyword evidence="3" id="KW-1185">Reference proteome</keyword>
<reference evidence="2 3" key="1">
    <citation type="submission" date="2012-12" db="EMBL/GenBank/DDBJ databases">
        <title>Whole genome shotgun sequence of Gordonia hirsuta NBRC 16056.</title>
        <authorList>
            <person name="Isaki-Nakamura S."/>
            <person name="Hosoyama A."/>
            <person name="Tsuchikane K."/>
            <person name="Katsumata H."/>
            <person name="Baba S."/>
            <person name="Yamazaki S."/>
            <person name="Fujita N."/>
        </authorList>
    </citation>
    <scope>NUCLEOTIDE SEQUENCE [LARGE SCALE GENOMIC DNA]</scope>
    <source>
        <strain evidence="2 3">NBRC 16056</strain>
    </source>
</reference>
<dbReference type="InterPro" id="IPR012912">
    <property type="entry name" value="Plasmid_pRiA4b_Orf3-like"/>
</dbReference>
<comment type="caution">
    <text evidence="2">The sequence shown here is derived from an EMBL/GenBank/DDBJ whole genome shotgun (WGS) entry which is preliminary data.</text>
</comment>
<dbReference type="InterPro" id="IPR024047">
    <property type="entry name" value="MM3350-like_sf"/>
</dbReference>
<evidence type="ECO:0000313" key="3">
    <source>
        <dbReference type="Proteomes" id="UP000053405"/>
    </source>
</evidence>
<organism evidence="2 3">
    <name type="scientific">Gordonia hirsuta DSM 44140 = NBRC 16056</name>
    <dbReference type="NCBI Taxonomy" id="1121927"/>
    <lineage>
        <taxon>Bacteria</taxon>
        <taxon>Bacillati</taxon>
        <taxon>Actinomycetota</taxon>
        <taxon>Actinomycetes</taxon>
        <taxon>Mycobacteriales</taxon>
        <taxon>Gordoniaceae</taxon>
        <taxon>Gordonia</taxon>
    </lineage>
</organism>
<evidence type="ECO:0000259" key="1">
    <source>
        <dbReference type="Pfam" id="PF07929"/>
    </source>
</evidence>
<dbReference type="STRING" id="1121927.GOHSU_02_00670"/>
<gene>
    <name evidence="2" type="ORF">GOHSU_02_00670</name>
</gene>
<dbReference type="SUPFAM" id="SSF159941">
    <property type="entry name" value="MM3350-like"/>
    <property type="match status" value="1"/>
</dbReference>
<name>L7L4Q0_9ACTN</name>
<dbReference type="Proteomes" id="UP000053405">
    <property type="component" value="Unassembled WGS sequence"/>
</dbReference>